<dbReference type="NCBIfam" id="TIGR02937">
    <property type="entry name" value="sigma70-ECF"/>
    <property type="match status" value="1"/>
</dbReference>
<dbReference type="InterPro" id="IPR013324">
    <property type="entry name" value="RNA_pol_sigma_r3/r4-like"/>
</dbReference>
<dbReference type="Gene3D" id="1.10.1740.10">
    <property type="match status" value="1"/>
</dbReference>
<organism evidence="9">
    <name type="scientific">Eubacterium limosum</name>
    <dbReference type="NCBI Taxonomy" id="1736"/>
    <lineage>
        <taxon>Bacteria</taxon>
        <taxon>Bacillati</taxon>
        <taxon>Bacillota</taxon>
        <taxon>Clostridia</taxon>
        <taxon>Eubacteriales</taxon>
        <taxon>Eubacteriaceae</taxon>
        <taxon>Eubacterium</taxon>
    </lineage>
</organism>
<keyword evidence="2" id="KW-0805">Transcription regulation</keyword>
<comment type="similarity">
    <text evidence="1">Belongs to the sigma-70 factor family. ECF subfamily.</text>
</comment>
<dbReference type="PANTHER" id="PTHR43133:SF8">
    <property type="entry name" value="RNA POLYMERASE SIGMA FACTOR HI_1459-RELATED"/>
    <property type="match status" value="1"/>
</dbReference>
<evidence type="ECO:0000313" key="9">
    <source>
        <dbReference type="EMBL" id="VYU67188.1"/>
    </source>
</evidence>
<dbReference type="InterPro" id="IPR013325">
    <property type="entry name" value="RNA_pol_sigma_r2"/>
</dbReference>
<dbReference type="SUPFAM" id="SSF88659">
    <property type="entry name" value="Sigma3 and sigma4 domains of RNA polymerase sigma factors"/>
    <property type="match status" value="1"/>
</dbReference>
<dbReference type="InterPro" id="IPR036388">
    <property type="entry name" value="WH-like_DNA-bd_sf"/>
</dbReference>
<evidence type="ECO:0000256" key="4">
    <source>
        <dbReference type="ARBA" id="ARBA00023125"/>
    </source>
</evidence>
<evidence type="ECO:0000259" key="7">
    <source>
        <dbReference type="Pfam" id="PF04542"/>
    </source>
</evidence>
<evidence type="ECO:0000259" key="8">
    <source>
        <dbReference type="Pfam" id="PF08281"/>
    </source>
</evidence>
<evidence type="ECO:0000256" key="1">
    <source>
        <dbReference type="ARBA" id="ARBA00010641"/>
    </source>
</evidence>
<accession>A0A6N3GRT4</accession>
<name>A0A6N3GRT4_EUBLI</name>
<feature type="domain" description="RNA polymerase sigma-70 region 2" evidence="7">
    <location>
        <begin position="28"/>
        <end position="96"/>
    </location>
</feature>
<evidence type="ECO:0000256" key="5">
    <source>
        <dbReference type="ARBA" id="ARBA00023163"/>
    </source>
</evidence>
<feature type="domain" description="RNA polymerase sigma factor 70 region 4 type 2" evidence="8">
    <location>
        <begin position="133"/>
        <end position="184"/>
    </location>
</feature>
<dbReference type="Pfam" id="PF04542">
    <property type="entry name" value="Sigma70_r2"/>
    <property type="match status" value="1"/>
</dbReference>
<evidence type="ECO:0000256" key="2">
    <source>
        <dbReference type="ARBA" id="ARBA00023015"/>
    </source>
</evidence>
<dbReference type="Pfam" id="PF08281">
    <property type="entry name" value="Sigma70_r4_2"/>
    <property type="match status" value="1"/>
</dbReference>
<keyword evidence="3" id="KW-0731">Sigma factor</keyword>
<dbReference type="EMBL" id="CACRTR010000023">
    <property type="protein sequence ID" value="VYU67188.1"/>
    <property type="molecule type" value="Genomic_DNA"/>
</dbReference>
<gene>
    <name evidence="9" type="primary">sigE</name>
    <name evidence="9" type="ORF">ELLFYP34_00676</name>
</gene>
<sequence length="192" mass="21470">MKDEKYSALDEWVRRAGEGDQTAREMLLMSFKPLIYKQAAKYRHHHDSLEDAVQYGGVILLEATADYRAGSSQPFPAFLSARLRYRFADAGRRAARSGRMETRPLLPGDEAIPDPGPTPEECLLDKASDRSARLRAMVDALPPERAEVLRLHYYGGKSLKAIAGIQGVAPATVKTRLHRGLQALRRQRDALE</sequence>
<feature type="region of interest" description="Disordered" evidence="6">
    <location>
        <begin position="96"/>
        <end position="119"/>
    </location>
</feature>
<dbReference type="InterPro" id="IPR039425">
    <property type="entry name" value="RNA_pol_sigma-70-like"/>
</dbReference>
<evidence type="ECO:0000256" key="3">
    <source>
        <dbReference type="ARBA" id="ARBA00023082"/>
    </source>
</evidence>
<reference evidence="9" key="1">
    <citation type="submission" date="2019-11" db="EMBL/GenBank/DDBJ databases">
        <authorList>
            <person name="Feng L."/>
        </authorList>
    </citation>
    <scope>NUCLEOTIDE SEQUENCE</scope>
    <source>
        <strain evidence="9">ElimosumLFYP34</strain>
    </source>
</reference>
<evidence type="ECO:0000256" key="6">
    <source>
        <dbReference type="SAM" id="MobiDB-lite"/>
    </source>
</evidence>
<dbReference type="InterPro" id="IPR007627">
    <property type="entry name" value="RNA_pol_sigma70_r2"/>
</dbReference>
<keyword evidence="5" id="KW-0804">Transcription</keyword>
<dbReference type="SUPFAM" id="SSF88946">
    <property type="entry name" value="Sigma2 domain of RNA polymerase sigma factors"/>
    <property type="match status" value="1"/>
</dbReference>
<dbReference type="CDD" id="cd06171">
    <property type="entry name" value="Sigma70_r4"/>
    <property type="match status" value="1"/>
</dbReference>
<keyword evidence="4" id="KW-0238">DNA-binding</keyword>
<proteinExistence type="inferred from homology"/>
<dbReference type="InterPro" id="IPR013249">
    <property type="entry name" value="RNA_pol_sigma70_r4_t2"/>
</dbReference>
<dbReference type="InterPro" id="IPR014284">
    <property type="entry name" value="RNA_pol_sigma-70_dom"/>
</dbReference>
<dbReference type="Gene3D" id="1.10.10.10">
    <property type="entry name" value="Winged helix-like DNA-binding domain superfamily/Winged helix DNA-binding domain"/>
    <property type="match status" value="1"/>
</dbReference>
<dbReference type="AlphaFoldDB" id="A0A6N3GRT4"/>
<dbReference type="GO" id="GO:0016987">
    <property type="term" value="F:sigma factor activity"/>
    <property type="evidence" value="ECO:0007669"/>
    <property type="project" value="UniProtKB-KW"/>
</dbReference>
<dbReference type="PANTHER" id="PTHR43133">
    <property type="entry name" value="RNA POLYMERASE ECF-TYPE SIGMA FACTO"/>
    <property type="match status" value="1"/>
</dbReference>
<dbReference type="GO" id="GO:0003677">
    <property type="term" value="F:DNA binding"/>
    <property type="evidence" value="ECO:0007669"/>
    <property type="project" value="UniProtKB-KW"/>
</dbReference>
<dbReference type="GO" id="GO:0006352">
    <property type="term" value="P:DNA-templated transcription initiation"/>
    <property type="evidence" value="ECO:0007669"/>
    <property type="project" value="InterPro"/>
</dbReference>
<protein>
    <submittedName>
        <fullName evidence="9">ECF RNA polymerase sigma factor SigE</fullName>
    </submittedName>
</protein>